<feature type="compositionally biased region" description="Acidic residues" evidence="1">
    <location>
        <begin position="29"/>
        <end position="38"/>
    </location>
</feature>
<dbReference type="RefSeq" id="XP_007926475.1">
    <property type="nucleotide sequence ID" value="XM_007928284.1"/>
</dbReference>
<dbReference type="EMBL" id="KB446558">
    <property type="protein sequence ID" value="EME83172.1"/>
    <property type="molecule type" value="Genomic_DNA"/>
</dbReference>
<accession>M3B178</accession>
<name>M3B178_PSEFD</name>
<dbReference type="GeneID" id="19342267"/>
<feature type="compositionally biased region" description="Acidic residues" evidence="1">
    <location>
        <begin position="209"/>
        <end position="226"/>
    </location>
</feature>
<evidence type="ECO:0000313" key="2">
    <source>
        <dbReference type="EMBL" id="EME83172.1"/>
    </source>
</evidence>
<dbReference type="KEGG" id="pfj:MYCFIDRAFT_84855"/>
<protein>
    <submittedName>
        <fullName evidence="2">Uncharacterized protein</fullName>
    </submittedName>
</protein>
<dbReference type="Proteomes" id="UP000016932">
    <property type="component" value="Unassembled WGS sequence"/>
</dbReference>
<dbReference type="eggNOG" id="ENOG502R5TB">
    <property type="taxonomic scope" value="Eukaryota"/>
</dbReference>
<dbReference type="OrthoDB" id="3644348at2759"/>
<evidence type="ECO:0000256" key="1">
    <source>
        <dbReference type="SAM" id="MobiDB-lite"/>
    </source>
</evidence>
<sequence>MASEQNNNGQVPAPYTEGGITDLLNIIEETEPLPDEDSTMAAQGQDDLDAARLQDEDSTMAAQGEDDLDATPLPADPLRDGIHVELRKLLEASEANVRNGLAMRFALYLLIQLFRETMKDDEEKVLDKDKWLSQITTTIHDTAADNTIRYKTGAVITDALAQAPWGMDASASNTTRTINSIFDGMRSFARTLNTALHQEEQKGTILADYDVDENKSDEEEDGEFEGDATGTTAAGKKPARPQKGGDANSRDNRGNHRHAPGDTHMRTREGCRQQMDKMVGLTRAGLDKRIEAKIEELEKEIAAKALMQLSQG</sequence>
<feature type="region of interest" description="Disordered" evidence="1">
    <location>
        <begin position="29"/>
        <end position="50"/>
    </location>
</feature>
<reference evidence="2 3" key="1">
    <citation type="journal article" date="2012" name="PLoS Pathog.">
        <title>Diverse lifestyles and strategies of plant pathogenesis encoded in the genomes of eighteen Dothideomycetes fungi.</title>
        <authorList>
            <person name="Ohm R.A."/>
            <person name="Feau N."/>
            <person name="Henrissat B."/>
            <person name="Schoch C.L."/>
            <person name="Horwitz B.A."/>
            <person name="Barry K.W."/>
            <person name="Condon B.J."/>
            <person name="Copeland A.C."/>
            <person name="Dhillon B."/>
            <person name="Glaser F."/>
            <person name="Hesse C.N."/>
            <person name="Kosti I."/>
            <person name="LaButti K."/>
            <person name="Lindquist E.A."/>
            <person name="Lucas S."/>
            <person name="Salamov A.A."/>
            <person name="Bradshaw R.E."/>
            <person name="Ciuffetti L."/>
            <person name="Hamelin R.C."/>
            <person name="Kema G.H.J."/>
            <person name="Lawrence C."/>
            <person name="Scott J.A."/>
            <person name="Spatafora J.W."/>
            <person name="Turgeon B.G."/>
            <person name="de Wit P.J.G.M."/>
            <person name="Zhong S."/>
            <person name="Goodwin S.B."/>
            <person name="Grigoriev I.V."/>
        </authorList>
    </citation>
    <scope>NUCLEOTIDE SEQUENCE [LARGE SCALE GENOMIC DNA]</scope>
    <source>
        <strain evidence="2 3">CIRAD86</strain>
    </source>
</reference>
<feature type="compositionally biased region" description="Basic and acidic residues" evidence="1">
    <location>
        <begin position="248"/>
        <end position="269"/>
    </location>
</feature>
<proteinExistence type="predicted"/>
<dbReference type="HOGENOM" id="CLU_891753_0_0_1"/>
<feature type="region of interest" description="Disordered" evidence="1">
    <location>
        <begin position="204"/>
        <end position="269"/>
    </location>
</feature>
<evidence type="ECO:0000313" key="3">
    <source>
        <dbReference type="Proteomes" id="UP000016932"/>
    </source>
</evidence>
<keyword evidence="3" id="KW-1185">Reference proteome</keyword>
<dbReference type="AlphaFoldDB" id="M3B178"/>
<organism evidence="2 3">
    <name type="scientific">Pseudocercospora fijiensis (strain CIRAD86)</name>
    <name type="common">Black leaf streak disease fungus</name>
    <name type="synonym">Mycosphaerella fijiensis</name>
    <dbReference type="NCBI Taxonomy" id="383855"/>
    <lineage>
        <taxon>Eukaryota</taxon>
        <taxon>Fungi</taxon>
        <taxon>Dikarya</taxon>
        <taxon>Ascomycota</taxon>
        <taxon>Pezizomycotina</taxon>
        <taxon>Dothideomycetes</taxon>
        <taxon>Dothideomycetidae</taxon>
        <taxon>Mycosphaerellales</taxon>
        <taxon>Mycosphaerellaceae</taxon>
        <taxon>Pseudocercospora</taxon>
    </lineage>
</organism>
<dbReference type="VEuPathDB" id="FungiDB:MYCFIDRAFT_84855"/>
<gene>
    <name evidence="2" type="ORF">MYCFIDRAFT_84855</name>
</gene>